<keyword evidence="2" id="KW-1185">Reference proteome</keyword>
<protein>
    <submittedName>
        <fullName evidence="1">Uncharacterized protein</fullName>
    </submittedName>
</protein>
<evidence type="ECO:0000313" key="2">
    <source>
        <dbReference type="Proteomes" id="UP001163387"/>
    </source>
</evidence>
<dbReference type="Proteomes" id="UP001163387">
    <property type="component" value="Chromosome"/>
</dbReference>
<sequence>MSPIVAITNYWKNTTKFEFVNGWNDFIMRHTTFISSELINELLPTCTCGGNNEIEWVQ</sequence>
<proteinExistence type="predicted"/>
<evidence type="ECO:0000313" key="1">
    <source>
        <dbReference type="EMBL" id="BDT03084.1"/>
    </source>
</evidence>
<organism evidence="1 2">
    <name type="scientific">Spiroplasma ixodetis</name>
    <dbReference type="NCBI Taxonomy" id="2141"/>
    <lineage>
        <taxon>Bacteria</taxon>
        <taxon>Bacillati</taxon>
        <taxon>Mycoplasmatota</taxon>
        <taxon>Mollicutes</taxon>
        <taxon>Entomoplasmatales</taxon>
        <taxon>Spiroplasmataceae</taxon>
        <taxon>Spiroplasma</taxon>
    </lineage>
</organism>
<reference evidence="1 2" key="1">
    <citation type="journal article" date="2022" name="Front. Microbiol.">
        <title>Male-killing mechanisms vary between Spiroplasma species.</title>
        <authorList>
            <person name="Arai H."/>
            <person name="Inoue M."/>
            <person name="Kageyama D."/>
        </authorList>
    </citation>
    <scope>NUCLEOTIDE SEQUENCE [LARGE SCALE GENOMIC DNA]</scope>
    <source>
        <strain evidence="2">sHm</strain>
    </source>
</reference>
<dbReference type="EMBL" id="AP026933">
    <property type="protein sequence ID" value="BDT03084.1"/>
    <property type="molecule type" value="Genomic_DNA"/>
</dbReference>
<name>A0ABN6T182_9MOLU</name>
<gene>
    <name evidence="1" type="ORF">SHM_07300</name>
</gene>
<accession>A0ABN6T182</accession>